<accession>A0AAV4CSU7</accession>
<protein>
    <submittedName>
        <fullName evidence="1">Uncharacterized protein</fullName>
    </submittedName>
</protein>
<comment type="caution">
    <text evidence="1">The sequence shown here is derived from an EMBL/GenBank/DDBJ whole genome shotgun (WGS) entry which is preliminary data.</text>
</comment>
<dbReference type="EMBL" id="BLXT01006948">
    <property type="protein sequence ID" value="GFO34929.1"/>
    <property type="molecule type" value="Genomic_DNA"/>
</dbReference>
<proteinExistence type="predicted"/>
<dbReference type="Proteomes" id="UP000735302">
    <property type="component" value="Unassembled WGS sequence"/>
</dbReference>
<reference evidence="1 2" key="1">
    <citation type="journal article" date="2021" name="Elife">
        <title>Chloroplast acquisition without the gene transfer in kleptoplastic sea slugs, Plakobranchus ocellatus.</title>
        <authorList>
            <person name="Maeda T."/>
            <person name="Takahashi S."/>
            <person name="Yoshida T."/>
            <person name="Shimamura S."/>
            <person name="Takaki Y."/>
            <person name="Nagai Y."/>
            <person name="Toyoda A."/>
            <person name="Suzuki Y."/>
            <person name="Arimoto A."/>
            <person name="Ishii H."/>
            <person name="Satoh N."/>
            <person name="Nishiyama T."/>
            <person name="Hasebe M."/>
            <person name="Maruyama T."/>
            <person name="Minagawa J."/>
            <person name="Obokata J."/>
            <person name="Shigenobu S."/>
        </authorList>
    </citation>
    <scope>NUCLEOTIDE SEQUENCE [LARGE SCALE GENOMIC DNA]</scope>
</reference>
<keyword evidence="2" id="KW-1185">Reference proteome</keyword>
<name>A0AAV4CSU7_9GAST</name>
<sequence>MYLGYCLHSVSSSSPSLSPLTLGHFSMHLSFIASTVCPAFPIYVSCYPWSLLHAPGLLPPQCVQLFPIPLRSYPWSLLHVSGLYCLHRLSSFSPSLSPLTPGHFPKYLDYCLHSVPSSSPSLSALTPGHLGYCLHLCSAISHLSKA</sequence>
<organism evidence="1 2">
    <name type="scientific">Plakobranchus ocellatus</name>
    <dbReference type="NCBI Taxonomy" id="259542"/>
    <lineage>
        <taxon>Eukaryota</taxon>
        <taxon>Metazoa</taxon>
        <taxon>Spiralia</taxon>
        <taxon>Lophotrochozoa</taxon>
        <taxon>Mollusca</taxon>
        <taxon>Gastropoda</taxon>
        <taxon>Heterobranchia</taxon>
        <taxon>Euthyneura</taxon>
        <taxon>Panpulmonata</taxon>
        <taxon>Sacoglossa</taxon>
        <taxon>Placobranchoidea</taxon>
        <taxon>Plakobranchidae</taxon>
        <taxon>Plakobranchus</taxon>
    </lineage>
</organism>
<dbReference type="AlphaFoldDB" id="A0AAV4CSU7"/>
<evidence type="ECO:0000313" key="1">
    <source>
        <dbReference type="EMBL" id="GFO34929.1"/>
    </source>
</evidence>
<gene>
    <name evidence="1" type="ORF">PoB_006143400</name>
</gene>
<evidence type="ECO:0000313" key="2">
    <source>
        <dbReference type="Proteomes" id="UP000735302"/>
    </source>
</evidence>